<sequence length="669" mass="75334">MSQSDYDNALDTSDATLEDAKFEKVLGSLQLAAQDAKDSGDFLSYSTVLDIYLSDPSRYTIEEREELLSHVLAILSEDLDLVYEIGWDLPSLFIPFLDSDYDMSGPIRLVPCAYKVLKLFELLAHDGNPKELFLKCTELLNSIKVTDHVSNNPEVAHKYYDIKVYCIFELIDSCLRRIHTMFPLRFLGMTVTSFINSIYLNPLKSLTEAAFIWKRLYTFARNYTRPPLPEKIDVTPEELAKINEDEDYLQRKLLTGFLTEAINLVLRYLILGFSVAYFNVLLQNLPAESKLANDFVLGIPVLDRLYELALSFDLNLESAFAGFLDSTDKLLDFTMESGKLDDDITGELFEKLVVDYQKTFAHSLVDTLANEVTDSLGGSLNLYVYSVASQNQFDKIDISIPQAIAIGLRLVIPGLVHSTFCNRGLHDLSVLCSWIAILSADKRTVEVELAKIPSVILRSYYQAILFTIISSSSDLFFRYITLTLLTKYLSLSPEAVTYDFLMNCLKECPYENVKAALVGVFKELVTKDKIQEDALVDSLNNLSLSKDTPAPPPLPARDTVKKTKYITLTPERLKELFDVIYEYVDLTFVDDESGPTLNLGTVPTLQASLNLLILLKRDLLVLQEQVRKLTDVVLDKAGAVDKKWNGDSSQAALLNATGIIKITIDRLKE</sequence>
<reference evidence="1 2" key="1">
    <citation type="submission" date="2016-10" db="EMBL/GenBank/DDBJ databases">
        <authorList>
            <person name="de Groot N.N."/>
        </authorList>
    </citation>
    <scope>NUCLEOTIDE SEQUENCE [LARGE SCALE GENOMIC DNA]</scope>
    <source>
        <strain evidence="1 2">CBS 141442</strain>
    </source>
</reference>
<protein>
    <submittedName>
        <fullName evidence="1">CIC11C00000000868</fullName>
    </submittedName>
</protein>
<dbReference type="Pfam" id="PF08568">
    <property type="entry name" value="Kinetochor_Ybp2"/>
    <property type="match status" value="1"/>
</dbReference>
<dbReference type="Proteomes" id="UP000182334">
    <property type="component" value="Chromosome I"/>
</dbReference>
<accession>A0A1L0CVQ1</accession>
<dbReference type="EMBL" id="LT635756">
    <property type="protein sequence ID" value="SGZ47966.1"/>
    <property type="molecule type" value="Genomic_DNA"/>
</dbReference>
<dbReference type="GO" id="GO:0034599">
    <property type="term" value="P:cellular response to oxidative stress"/>
    <property type="evidence" value="ECO:0007669"/>
    <property type="project" value="InterPro"/>
</dbReference>
<dbReference type="STRING" id="45354.A0A1L0CVQ1"/>
<gene>
    <name evidence="1" type="ORF">SAMEA4029010_CIC11G00000000868</name>
</gene>
<dbReference type="PANTHER" id="PTHR28020">
    <property type="entry name" value="YAP1-BINDING PROTEIN 1-RELATED"/>
    <property type="match status" value="1"/>
</dbReference>
<dbReference type="InterPro" id="IPR013877">
    <property type="entry name" value="YAP-bd/ALF4/Glomulin"/>
</dbReference>
<proteinExistence type="predicted"/>
<organism evidence="1 2">
    <name type="scientific">Sungouiella intermedia</name>
    <dbReference type="NCBI Taxonomy" id="45354"/>
    <lineage>
        <taxon>Eukaryota</taxon>
        <taxon>Fungi</taxon>
        <taxon>Dikarya</taxon>
        <taxon>Ascomycota</taxon>
        <taxon>Saccharomycotina</taxon>
        <taxon>Pichiomycetes</taxon>
        <taxon>Metschnikowiaceae</taxon>
        <taxon>Sungouiella</taxon>
    </lineage>
</organism>
<name>A0A1L0CVQ1_9ASCO</name>
<dbReference type="AlphaFoldDB" id="A0A1L0CVQ1"/>
<evidence type="ECO:0000313" key="2">
    <source>
        <dbReference type="Proteomes" id="UP000182334"/>
    </source>
</evidence>
<dbReference type="InterPro" id="IPR040347">
    <property type="entry name" value="YBP1/2"/>
</dbReference>
<evidence type="ECO:0000313" key="1">
    <source>
        <dbReference type="EMBL" id="SGZ47966.1"/>
    </source>
</evidence>
<dbReference type="PANTHER" id="PTHR28020:SF1">
    <property type="entry name" value="YAP1-BINDING PROTEIN 1-RELATED"/>
    <property type="match status" value="1"/>
</dbReference>
<keyword evidence="2" id="KW-1185">Reference proteome</keyword>
<dbReference type="GO" id="GO:0005737">
    <property type="term" value="C:cytoplasm"/>
    <property type="evidence" value="ECO:0007669"/>
    <property type="project" value="TreeGrafter"/>
</dbReference>
<dbReference type="OrthoDB" id="5396786at2759"/>